<feature type="transmembrane region" description="Helical" evidence="1">
    <location>
        <begin position="6"/>
        <end position="32"/>
    </location>
</feature>
<dbReference type="Pfam" id="PF13386">
    <property type="entry name" value="DsbD_2"/>
    <property type="match status" value="1"/>
</dbReference>
<keyword evidence="1" id="KW-0812">Transmembrane</keyword>
<name>A0A1V4T806_9GAMM</name>
<dbReference type="OrthoDB" id="9798690at2"/>
<organism evidence="3 4">
    <name type="scientific">Oceanospirillum multiglobuliferum</name>
    <dbReference type="NCBI Taxonomy" id="64969"/>
    <lineage>
        <taxon>Bacteria</taxon>
        <taxon>Pseudomonadati</taxon>
        <taxon>Pseudomonadota</taxon>
        <taxon>Gammaproteobacteria</taxon>
        <taxon>Oceanospirillales</taxon>
        <taxon>Oceanospirillaceae</taxon>
        <taxon>Oceanospirillum</taxon>
    </lineage>
</organism>
<reference evidence="3 4" key="1">
    <citation type="submission" date="2017-01" db="EMBL/GenBank/DDBJ databases">
        <title>Genome Sequencing of a Marine Spirillum, Oceanospirillum multiglobuliferum ATCC 33336, from Japan.</title>
        <authorList>
            <person name="Carney J.G."/>
            <person name="Trachtenberg A.M."/>
            <person name="Rheaume B.A."/>
            <person name="Linnane J.D."/>
            <person name="Pitts N.L."/>
            <person name="Mykles D.L."/>
            <person name="Maclea K.S."/>
        </authorList>
    </citation>
    <scope>NUCLEOTIDE SEQUENCE [LARGE SCALE GENOMIC DNA]</scope>
    <source>
        <strain evidence="3 4">ATCC 33336</strain>
    </source>
</reference>
<keyword evidence="1" id="KW-0472">Membrane</keyword>
<dbReference type="PANTHER" id="PTHR42208">
    <property type="entry name" value="HEAVY METAL TRANSPORTER-RELATED"/>
    <property type="match status" value="1"/>
</dbReference>
<evidence type="ECO:0000313" key="4">
    <source>
        <dbReference type="Proteomes" id="UP000191418"/>
    </source>
</evidence>
<dbReference type="AlphaFoldDB" id="A0A1V4T806"/>
<dbReference type="InterPro" id="IPR039447">
    <property type="entry name" value="UreH-like_TM_dom"/>
</dbReference>
<protein>
    <submittedName>
        <fullName evidence="3">Copper resistance protein</fullName>
    </submittedName>
</protein>
<dbReference type="Proteomes" id="UP000191418">
    <property type="component" value="Unassembled WGS sequence"/>
</dbReference>
<feature type="transmembrane region" description="Helical" evidence="1">
    <location>
        <begin position="132"/>
        <end position="155"/>
    </location>
</feature>
<gene>
    <name evidence="3" type="ORF">BTE48_02305</name>
</gene>
<evidence type="ECO:0000256" key="1">
    <source>
        <dbReference type="SAM" id="Phobius"/>
    </source>
</evidence>
<feature type="transmembrane region" description="Helical" evidence="1">
    <location>
        <begin position="161"/>
        <end position="184"/>
    </location>
</feature>
<proteinExistence type="predicted"/>
<feature type="transmembrane region" description="Helical" evidence="1">
    <location>
        <begin position="196"/>
        <end position="214"/>
    </location>
</feature>
<dbReference type="STRING" id="64969.SAMN02745127_00379"/>
<evidence type="ECO:0000259" key="2">
    <source>
        <dbReference type="Pfam" id="PF13386"/>
    </source>
</evidence>
<dbReference type="EMBL" id="MTSM01000002">
    <property type="protein sequence ID" value="OPX56737.1"/>
    <property type="molecule type" value="Genomic_DNA"/>
</dbReference>
<feature type="transmembrane region" description="Helical" evidence="1">
    <location>
        <begin position="76"/>
        <end position="99"/>
    </location>
</feature>
<feature type="domain" description="Urease accessory protein UreH-like transmembrane" evidence="2">
    <location>
        <begin position="9"/>
        <end position="211"/>
    </location>
</feature>
<feature type="transmembrane region" description="Helical" evidence="1">
    <location>
        <begin position="52"/>
        <end position="70"/>
    </location>
</feature>
<keyword evidence="1" id="KW-1133">Transmembrane helix</keyword>
<dbReference type="PANTHER" id="PTHR42208:SF1">
    <property type="entry name" value="HEAVY METAL TRANSPORTER"/>
    <property type="match status" value="1"/>
</dbReference>
<evidence type="ECO:0000313" key="3">
    <source>
        <dbReference type="EMBL" id="OPX56737.1"/>
    </source>
</evidence>
<keyword evidence="4" id="KW-1185">Reference proteome</keyword>
<accession>A0A1V4T806</accession>
<sequence>MADSMTLSAAFLFGLMGGAHCIGMCGGIMSTLSLASGRNVWLNLIAYNSGRIFSYSVAGALVALLGSLLSDQLLSIGVALRIFASIMLILMALYIANWWKGLTQVEKLGRYLWRYLQPIASKLMPVRTTSQALTLGLVWGWLPCGLVYSVLIWSMSSGSSLQGALIMLCFGLGTLPAMILTGRLAYQMKQLSQSKLLRSLAALIIISFAIWQLVPLITSTVTHTEHIHG</sequence>
<comment type="caution">
    <text evidence="3">The sequence shown here is derived from an EMBL/GenBank/DDBJ whole genome shotgun (WGS) entry which is preliminary data.</text>
</comment>